<proteinExistence type="predicted"/>
<comment type="caution">
    <text evidence="1">The sequence shown here is derived from an EMBL/GenBank/DDBJ whole genome shotgun (WGS) entry which is preliminary data.</text>
</comment>
<dbReference type="OrthoDB" id="1162179at2"/>
<dbReference type="EMBL" id="VOSC01000007">
    <property type="protein sequence ID" value="TXE13962.1"/>
    <property type="molecule type" value="Genomic_DNA"/>
</dbReference>
<organism evidence="1 2">
    <name type="scientific">Seonamhaeicola algicola</name>
    <dbReference type="NCBI Taxonomy" id="1719036"/>
    <lineage>
        <taxon>Bacteria</taxon>
        <taxon>Pseudomonadati</taxon>
        <taxon>Bacteroidota</taxon>
        <taxon>Flavobacteriia</taxon>
        <taxon>Flavobacteriales</taxon>
        <taxon>Flavobacteriaceae</taxon>
    </lineage>
</organism>
<dbReference type="RefSeq" id="WP_147131082.1">
    <property type="nucleotide sequence ID" value="NZ_VOSC01000007.1"/>
</dbReference>
<dbReference type="AlphaFoldDB" id="A0A5C7B7X9"/>
<dbReference type="Gene3D" id="1.20.120.450">
    <property type="entry name" value="dinb family like domain"/>
    <property type="match status" value="1"/>
</dbReference>
<protein>
    <recommendedName>
        <fullName evidence="3">DinB family protein</fullName>
    </recommendedName>
</protein>
<accession>A0A5C7B7X9</accession>
<dbReference type="InterPro" id="IPR034660">
    <property type="entry name" value="DinB/YfiT-like"/>
</dbReference>
<reference evidence="2" key="1">
    <citation type="submission" date="2019-08" db="EMBL/GenBank/DDBJ databases">
        <title>Seonamhaeicola sediminis sp. nov., isolated from marine sediment.</title>
        <authorList>
            <person name="Cao W.R."/>
        </authorList>
    </citation>
    <scope>NUCLEOTIDE SEQUENCE [LARGE SCALE GENOMIC DNA]</scope>
    <source>
        <strain evidence="2">Gy8</strain>
    </source>
</reference>
<gene>
    <name evidence="1" type="ORF">FUA26_02475</name>
</gene>
<evidence type="ECO:0000313" key="2">
    <source>
        <dbReference type="Proteomes" id="UP000321790"/>
    </source>
</evidence>
<dbReference type="Proteomes" id="UP000321790">
    <property type="component" value="Unassembled WGS sequence"/>
</dbReference>
<keyword evidence="2" id="KW-1185">Reference proteome</keyword>
<evidence type="ECO:0008006" key="3">
    <source>
        <dbReference type="Google" id="ProtNLM"/>
    </source>
</evidence>
<name>A0A5C7B7X9_9FLAO</name>
<evidence type="ECO:0000313" key="1">
    <source>
        <dbReference type="EMBL" id="TXE13962.1"/>
    </source>
</evidence>
<sequence length="166" mass="18561">MDKIIAATLKTLEKSRFLLEQLSDEQLQNASVSPYCSSIGCHIRHILDFYDCIFNVDENNVVNLTARSRNKAVECACCKALSYLANIENSLKSFNLDIQTPVKVIDDLGMGKVEMPYTMASLFSQANSHTIHHYAIINYILEGLKISFNDSSFGYNPTTPKNVKAS</sequence>